<keyword evidence="8" id="KW-1185">Reference proteome</keyword>
<dbReference type="PROSITE" id="PS50994">
    <property type="entry name" value="INTEGRASE"/>
    <property type="match status" value="1"/>
</dbReference>
<dbReference type="Pfam" id="PF22936">
    <property type="entry name" value="Pol_BBD"/>
    <property type="match status" value="1"/>
</dbReference>
<dbReference type="Pfam" id="PF07727">
    <property type="entry name" value="RVT_2"/>
    <property type="match status" value="1"/>
</dbReference>
<evidence type="ECO:0000313" key="8">
    <source>
        <dbReference type="Proteomes" id="UP000233837"/>
    </source>
</evidence>
<evidence type="ECO:0000256" key="4">
    <source>
        <dbReference type="ARBA" id="ARBA00022801"/>
    </source>
</evidence>
<dbReference type="GO" id="GO:0046872">
    <property type="term" value="F:metal ion binding"/>
    <property type="evidence" value="ECO:0007669"/>
    <property type="project" value="UniProtKB-KW"/>
</dbReference>
<dbReference type="GO" id="GO:0006508">
    <property type="term" value="P:proteolysis"/>
    <property type="evidence" value="ECO:0007669"/>
    <property type="project" value="UniProtKB-KW"/>
</dbReference>
<dbReference type="Proteomes" id="UP000233837">
    <property type="component" value="Unassembled WGS sequence"/>
</dbReference>
<dbReference type="Pfam" id="PF25597">
    <property type="entry name" value="SH3_retrovirus"/>
    <property type="match status" value="1"/>
</dbReference>
<evidence type="ECO:0000256" key="1">
    <source>
        <dbReference type="ARBA" id="ARBA00022670"/>
    </source>
</evidence>
<dbReference type="InterPro" id="IPR036397">
    <property type="entry name" value="RNaseH_sf"/>
</dbReference>
<gene>
    <name evidence="7" type="ORF">MA16_Dca019880</name>
</gene>
<sequence>MATSASASSSTAATTGVQPSAPAISQSLKFVISNLKFLVPHSLTADNFPIWSSQIAKLFKANGFAVFLEARSATENRDPNQDPLQWTVVDQNLATAMCSTISPAVLPYVIHLESTHEIWSTLHTRFQSSNRSKVIQLKNALHNISMQSMSMTDYLTEVKKIVDQIASAGSSIDSEDIMIYILNGLPPAYQSFTTTIRTMQGTMTLDNLYALLISEEIHLKSSAIKFSQVPDAQSALYTVRGRGRRGRTRQYQDSNTAHTTSNQPAVICQICKKKGHEADACWHRLNANYVPSQGSSKNSNALVAKSEGHTGVDWYIDSGASSHMTNNLENLAPYNTYNGNDTVTIGDGRSIPIAHTGAGILPTPASKLVLSRLLHIPSLSYNLLSISNLVKDNPISITFDDTGFVFKDRTTNQVILTGPCNNGLYKIPARPHPITHASTALPATCSSKKDWHCRLGHPHTRVLHWVSKSNPDLHISSTSFSCNSCLSCKGHKLSFDRSNSTTNAPLELVHSDVWGPSPVPSHQGFRYYVIFVDDFSRFVWLFPLMLKSDVPNIFHNFVKFIERQTNRKLKVIRTDGGGEFVNHHFQSITKAAGILHQTSCPYTPEQNGLAERKHRHIIETTRTLLQTAGLPMSFWLEAASTATYLINRAPSATTNYLSPLQRMFNIKPSYAHLKIFGCECFPLLPPTQRTKLSPSSSSCIFIGYSDTMKGYRCLNPITNKIITSRHVKFNEQAFPFHNRSVQELPASTTVPHPLLIPSSVLHSTDGKIQLDKSIPLSNDCPRPSIRSHDSNLDDTTRLSTEIQTRSASLPGHHMTTRTKTGSLRPVQRLNLLHDGNHKKDPTTFLDANKHVEWRTAMAEEFLALQKQGTWDLVAPPPNASIIGSKWTYRTKFNSDGSIARHKARLVAQGNQQAFGIDFRDTFSPVAKLPTIRIMFTIALFHQWKIRQLDVANAFLHGEINELVYMKQPRGFEDSINPNHVCRLRKAIYGLRQAPRQWYTTFTKFLLQIGFTYSPADPSLLLLHKDDLQIYLLVYVDDILITGNDDLKINSLIDQMKSKFTMKDLGTANQFLGITIEHIQDKFFLSQSQYAMSILDMAELHNCNSVANPSSSKMPVTNDGDSPCFDSTQYRQIIGSLQYLTLTRPDIAFAVNALSQHMHDPAIHHTLLLKKLLRYIKGTADYGLPISRSSLQLRTYSDADWASDPLTRKSTSGFCTFLGDTLVSWTVKKQPTVSRSSTESEYRALASATADTIWIKRLLADFRISHLQPVDVYCDNTSTIALANNPVFHGRTKHIEIDQRFVREHIQNNVIRLLPISTTDQIADILTKPLTTSRFKELRTKLTLISRSSV</sequence>
<dbReference type="Pfam" id="PF14223">
    <property type="entry name" value="Retrotran_gag_2"/>
    <property type="match status" value="1"/>
</dbReference>
<dbReference type="SUPFAM" id="SSF56672">
    <property type="entry name" value="DNA/RNA polymerases"/>
    <property type="match status" value="1"/>
</dbReference>
<keyword evidence="3" id="KW-0064">Aspartyl protease</keyword>
<dbReference type="EMBL" id="KZ502358">
    <property type="protein sequence ID" value="PKU80388.1"/>
    <property type="molecule type" value="Genomic_DNA"/>
</dbReference>
<keyword evidence="1" id="KW-0645">Protease</keyword>
<dbReference type="GO" id="GO:0004190">
    <property type="term" value="F:aspartic-type endopeptidase activity"/>
    <property type="evidence" value="ECO:0007669"/>
    <property type="project" value="UniProtKB-KW"/>
</dbReference>
<feature type="compositionally biased region" description="Basic and acidic residues" evidence="5">
    <location>
        <begin position="786"/>
        <end position="796"/>
    </location>
</feature>
<organism evidence="7 8">
    <name type="scientific">Dendrobium catenatum</name>
    <dbReference type="NCBI Taxonomy" id="906689"/>
    <lineage>
        <taxon>Eukaryota</taxon>
        <taxon>Viridiplantae</taxon>
        <taxon>Streptophyta</taxon>
        <taxon>Embryophyta</taxon>
        <taxon>Tracheophyta</taxon>
        <taxon>Spermatophyta</taxon>
        <taxon>Magnoliopsida</taxon>
        <taxon>Liliopsida</taxon>
        <taxon>Asparagales</taxon>
        <taxon>Orchidaceae</taxon>
        <taxon>Epidendroideae</taxon>
        <taxon>Malaxideae</taxon>
        <taxon>Dendrobiinae</taxon>
        <taxon>Dendrobium</taxon>
    </lineage>
</organism>
<evidence type="ECO:0000256" key="2">
    <source>
        <dbReference type="ARBA" id="ARBA00022723"/>
    </source>
</evidence>
<name>A0A2I0WXK0_9ASPA</name>
<keyword evidence="4" id="KW-0378">Hydrolase</keyword>
<dbReference type="Pfam" id="PF00665">
    <property type="entry name" value="rve"/>
    <property type="match status" value="1"/>
</dbReference>
<protein>
    <submittedName>
        <fullName evidence="7">Retrovirus-related Pol polyprotein from transposon TNT 1-94</fullName>
    </submittedName>
</protein>
<dbReference type="PANTHER" id="PTHR42648">
    <property type="entry name" value="TRANSPOSASE, PUTATIVE-RELATED"/>
    <property type="match status" value="1"/>
</dbReference>
<keyword evidence="2" id="KW-0479">Metal-binding</keyword>
<dbReference type="CDD" id="cd09272">
    <property type="entry name" value="RNase_HI_RT_Ty1"/>
    <property type="match status" value="1"/>
</dbReference>
<dbReference type="SUPFAM" id="SSF53098">
    <property type="entry name" value="Ribonuclease H-like"/>
    <property type="match status" value="1"/>
</dbReference>
<evidence type="ECO:0000256" key="3">
    <source>
        <dbReference type="ARBA" id="ARBA00022750"/>
    </source>
</evidence>
<dbReference type="PANTHER" id="PTHR42648:SF26">
    <property type="entry name" value="INTEGRASE CATALYTIC DOMAIN-CONTAINING PROTEIN"/>
    <property type="match status" value="1"/>
</dbReference>
<reference evidence="7 8" key="1">
    <citation type="journal article" date="2016" name="Sci. Rep.">
        <title>The Dendrobium catenatum Lindl. genome sequence provides insights into polysaccharide synthase, floral development and adaptive evolution.</title>
        <authorList>
            <person name="Zhang G.Q."/>
            <person name="Xu Q."/>
            <person name="Bian C."/>
            <person name="Tsai W.C."/>
            <person name="Yeh C.M."/>
            <person name="Liu K.W."/>
            <person name="Yoshida K."/>
            <person name="Zhang L.S."/>
            <person name="Chang S.B."/>
            <person name="Chen F."/>
            <person name="Shi Y."/>
            <person name="Su Y.Y."/>
            <person name="Zhang Y.Q."/>
            <person name="Chen L.J."/>
            <person name="Yin Y."/>
            <person name="Lin M."/>
            <person name="Huang H."/>
            <person name="Deng H."/>
            <person name="Wang Z.W."/>
            <person name="Zhu S.L."/>
            <person name="Zhao X."/>
            <person name="Deng C."/>
            <person name="Niu S.C."/>
            <person name="Huang J."/>
            <person name="Wang M."/>
            <person name="Liu G.H."/>
            <person name="Yang H.J."/>
            <person name="Xiao X.J."/>
            <person name="Hsiao Y.Y."/>
            <person name="Wu W.L."/>
            <person name="Chen Y.Y."/>
            <person name="Mitsuda N."/>
            <person name="Ohme-Takagi M."/>
            <person name="Luo Y.B."/>
            <person name="Van de Peer Y."/>
            <person name="Liu Z.J."/>
        </authorList>
    </citation>
    <scope>NUCLEOTIDE SEQUENCE [LARGE SCALE GENOMIC DNA]</scope>
    <source>
        <tissue evidence="7">The whole plant</tissue>
    </source>
</reference>
<accession>A0A2I0WXK0</accession>
<dbReference type="GO" id="GO:0003676">
    <property type="term" value="F:nucleic acid binding"/>
    <property type="evidence" value="ECO:0007669"/>
    <property type="project" value="InterPro"/>
</dbReference>
<dbReference type="InterPro" id="IPR043502">
    <property type="entry name" value="DNA/RNA_pol_sf"/>
</dbReference>
<dbReference type="Gene3D" id="3.30.420.10">
    <property type="entry name" value="Ribonuclease H-like superfamily/Ribonuclease H"/>
    <property type="match status" value="1"/>
</dbReference>
<dbReference type="InterPro" id="IPR013103">
    <property type="entry name" value="RVT_2"/>
</dbReference>
<dbReference type="InterPro" id="IPR001584">
    <property type="entry name" value="Integrase_cat-core"/>
</dbReference>
<feature type="domain" description="Integrase catalytic" evidence="6">
    <location>
        <begin position="501"/>
        <end position="667"/>
    </location>
</feature>
<evidence type="ECO:0000259" key="6">
    <source>
        <dbReference type="PROSITE" id="PS50994"/>
    </source>
</evidence>
<dbReference type="InterPro" id="IPR012337">
    <property type="entry name" value="RNaseH-like_sf"/>
</dbReference>
<dbReference type="InterPro" id="IPR039537">
    <property type="entry name" value="Retrotran_Ty1/copia-like"/>
</dbReference>
<reference evidence="7 8" key="2">
    <citation type="journal article" date="2017" name="Nature">
        <title>The Apostasia genome and the evolution of orchids.</title>
        <authorList>
            <person name="Zhang G.Q."/>
            <person name="Liu K.W."/>
            <person name="Li Z."/>
            <person name="Lohaus R."/>
            <person name="Hsiao Y.Y."/>
            <person name="Niu S.C."/>
            <person name="Wang J.Y."/>
            <person name="Lin Y.C."/>
            <person name="Xu Q."/>
            <person name="Chen L.J."/>
            <person name="Yoshida K."/>
            <person name="Fujiwara S."/>
            <person name="Wang Z.W."/>
            <person name="Zhang Y.Q."/>
            <person name="Mitsuda N."/>
            <person name="Wang M."/>
            <person name="Liu G.H."/>
            <person name="Pecoraro L."/>
            <person name="Huang H.X."/>
            <person name="Xiao X.J."/>
            <person name="Lin M."/>
            <person name="Wu X.Y."/>
            <person name="Wu W.L."/>
            <person name="Chen Y.Y."/>
            <person name="Chang S.B."/>
            <person name="Sakamoto S."/>
            <person name="Ohme-Takagi M."/>
            <person name="Yagi M."/>
            <person name="Zeng S.J."/>
            <person name="Shen C.Y."/>
            <person name="Yeh C.M."/>
            <person name="Luo Y.B."/>
            <person name="Tsai W.C."/>
            <person name="Van de Peer Y."/>
            <person name="Liu Z.J."/>
        </authorList>
    </citation>
    <scope>NUCLEOTIDE SEQUENCE [LARGE SCALE GENOMIC DNA]</scope>
    <source>
        <tissue evidence="7">The whole plant</tissue>
    </source>
</reference>
<feature type="region of interest" description="Disordered" evidence="5">
    <location>
        <begin position="775"/>
        <end position="796"/>
    </location>
</feature>
<dbReference type="InterPro" id="IPR054722">
    <property type="entry name" value="PolX-like_BBD"/>
</dbReference>
<evidence type="ECO:0000256" key="5">
    <source>
        <dbReference type="SAM" id="MobiDB-lite"/>
    </source>
</evidence>
<dbReference type="GO" id="GO:0015074">
    <property type="term" value="P:DNA integration"/>
    <property type="evidence" value="ECO:0007669"/>
    <property type="project" value="InterPro"/>
</dbReference>
<evidence type="ECO:0000313" key="7">
    <source>
        <dbReference type="EMBL" id="PKU80388.1"/>
    </source>
</evidence>
<dbReference type="InterPro" id="IPR057670">
    <property type="entry name" value="SH3_retrovirus"/>
</dbReference>
<proteinExistence type="predicted"/>